<name>A0ABD0JFS0_9CAEN</name>
<dbReference type="InterPro" id="IPR050759">
    <property type="entry name" value="Serine_protease_kringle"/>
</dbReference>
<feature type="transmembrane region" description="Helical" evidence="6">
    <location>
        <begin position="822"/>
        <end position="847"/>
    </location>
</feature>
<feature type="domain" description="Kringle" evidence="7">
    <location>
        <begin position="454"/>
        <end position="532"/>
    </location>
</feature>
<feature type="domain" description="Sushi" evidence="8">
    <location>
        <begin position="11"/>
        <end position="69"/>
    </location>
</feature>
<comment type="caution">
    <text evidence="9">The sequence shown here is derived from an EMBL/GenBank/DDBJ whole genome shotgun (WGS) entry which is preliminary data.</text>
</comment>
<feature type="domain" description="Sushi" evidence="8">
    <location>
        <begin position="179"/>
        <end position="240"/>
    </location>
</feature>
<dbReference type="CDD" id="cd00108">
    <property type="entry name" value="KR"/>
    <property type="match status" value="1"/>
</dbReference>
<keyword evidence="6" id="KW-1133">Transmembrane helix</keyword>
<dbReference type="SUPFAM" id="SSF57440">
    <property type="entry name" value="Kringle-like"/>
    <property type="match status" value="2"/>
</dbReference>
<keyword evidence="2" id="KW-1015">Disulfide bond</keyword>
<dbReference type="CDD" id="cd00033">
    <property type="entry name" value="CCP"/>
    <property type="match status" value="1"/>
</dbReference>
<feature type="domain" description="Kringle" evidence="7">
    <location>
        <begin position="369"/>
        <end position="445"/>
    </location>
</feature>
<feature type="non-terminal residue" evidence="9">
    <location>
        <position position="1"/>
    </location>
</feature>
<sequence>PTCVCASWNNATCVEPAPVPYAYRNVILGVVGPDVIYTCYDGYDVVSGDLFRACDINGTYTGQPPECKLICRNLVEPAGIRVLTPTTLTGHAGTQAFGFCHMTEYPVSSGGSPYTPCSGQQESVPYMDTTLSSSATGSDCFLTEPETSPYWSANFSHGSPPELFDVNVVIINVGGNMSDECAAPPVIPLLKLNTELQNNYVSGDSVRYACADNLLAVSGSGVSECSPFGSWSYPTLSCTANEWVAQTSLTTITDADESSGSVHTGSDTYAFRVYLPTKSEVQTIAVFMEGATVTSVSTLASSSGLLRPCNVTVAADRLTTAGCPQMPVAEAVQLNLSAESRSVEVQIFEVRVFGRPFVTALECSRTKTGADYKGTLATTVSGSTCETWSDAILQLLEFQANFLPDETVGDAGNFCRNPKGSYPSPMCFVRQGILLVEELCPVPVCADMCRLREDGQDYRGNLSVTNDGRACVRWDHDNIPFRRKEDFDWLSGEEHGKMAHNYCRNPGGSQSRPWCYTDAETLDYGFCDVPLCESSERLTSSSVTEATVSPTTVQFASTPSDIQISSTASLLRVTDTSSSLDGVSTSSNIEATSTPSVLGSTDTSVEAGGTLSVTVSTSPIIDVISTPSVLGGSGTSMEAGHTLSVTEGVSTSSAIEVGNTPSRMEVTGTMSATEVSVTPSNPDVTSTLSTIYPVSSFTASYDSPITTTHAAQSSLVDSAGISDVSSVIFASPTHSTQTELASVEPTPTQNPPTGSSKKKTRLCPCTCTTVNRMHDVTNSQFLSSVVESIRSELHVPTETLSSTIRAKTSAEDNRPSSVTTGIMGIVVLGVIGLLLVAADIISVVRFLKETIGNRTKMHST</sequence>
<evidence type="ECO:0000256" key="1">
    <source>
        <dbReference type="ARBA" id="ARBA00022572"/>
    </source>
</evidence>
<dbReference type="SUPFAM" id="SSF57535">
    <property type="entry name" value="Complement control module/SCR domain"/>
    <property type="match status" value="2"/>
</dbReference>
<evidence type="ECO:0000259" key="8">
    <source>
        <dbReference type="PROSITE" id="PS50923"/>
    </source>
</evidence>
<keyword evidence="10" id="KW-1185">Reference proteome</keyword>
<dbReference type="EMBL" id="JACVVK020000458">
    <property type="protein sequence ID" value="KAK7473756.1"/>
    <property type="molecule type" value="Genomic_DNA"/>
</dbReference>
<dbReference type="PROSITE" id="PS50923">
    <property type="entry name" value="SUSHI"/>
    <property type="match status" value="2"/>
</dbReference>
<keyword evidence="4" id="KW-0768">Sushi</keyword>
<evidence type="ECO:0000313" key="10">
    <source>
        <dbReference type="Proteomes" id="UP001519460"/>
    </source>
</evidence>
<accession>A0ABD0JFS0</accession>
<gene>
    <name evidence="9" type="ORF">BaRGS_00034979</name>
</gene>
<feature type="region of interest" description="Disordered" evidence="5">
    <location>
        <begin position="736"/>
        <end position="761"/>
    </location>
</feature>
<keyword evidence="6" id="KW-0472">Membrane</keyword>
<dbReference type="InterPro" id="IPR000001">
    <property type="entry name" value="Kringle"/>
</dbReference>
<comment type="caution">
    <text evidence="3">Lacks conserved residue(s) required for the propagation of feature annotation.</text>
</comment>
<evidence type="ECO:0000256" key="2">
    <source>
        <dbReference type="ARBA" id="ARBA00023157"/>
    </source>
</evidence>
<dbReference type="Pfam" id="PF00051">
    <property type="entry name" value="Kringle"/>
    <property type="match status" value="2"/>
</dbReference>
<dbReference type="SMART" id="SM00032">
    <property type="entry name" value="CCP"/>
    <property type="match status" value="2"/>
</dbReference>
<dbReference type="InterPro" id="IPR013806">
    <property type="entry name" value="Kringle-like"/>
</dbReference>
<dbReference type="Pfam" id="PF00084">
    <property type="entry name" value="Sushi"/>
    <property type="match status" value="2"/>
</dbReference>
<keyword evidence="6" id="KW-0812">Transmembrane</keyword>
<proteinExistence type="predicted"/>
<organism evidence="9 10">
    <name type="scientific">Batillaria attramentaria</name>
    <dbReference type="NCBI Taxonomy" id="370345"/>
    <lineage>
        <taxon>Eukaryota</taxon>
        <taxon>Metazoa</taxon>
        <taxon>Spiralia</taxon>
        <taxon>Lophotrochozoa</taxon>
        <taxon>Mollusca</taxon>
        <taxon>Gastropoda</taxon>
        <taxon>Caenogastropoda</taxon>
        <taxon>Sorbeoconcha</taxon>
        <taxon>Cerithioidea</taxon>
        <taxon>Batillariidae</taxon>
        <taxon>Batillaria</taxon>
    </lineage>
</organism>
<evidence type="ECO:0000256" key="5">
    <source>
        <dbReference type="SAM" id="MobiDB-lite"/>
    </source>
</evidence>
<dbReference type="PANTHER" id="PTHR24261:SF7">
    <property type="entry name" value="KRINGLE DOMAIN-CONTAINING PROTEIN"/>
    <property type="match status" value="1"/>
</dbReference>
<evidence type="ECO:0000313" key="9">
    <source>
        <dbReference type="EMBL" id="KAK7473756.1"/>
    </source>
</evidence>
<dbReference type="InterPro" id="IPR038178">
    <property type="entry name" value="Kringle_sf"/>
</dbReference>
<feature type="compositionally biased region" description="Polar residues" evidence="5">
    <location>
        <begin position="736"/>
        <end position="755"/>
    </location>
</feature>
<protein>
    <submittedName>
        <fullName evidence="9">Uncharacterized protein</fullName>
    </submittedName>
</protein>
<dbReference type="PANTHER" id="PTHR24261">
    <property type="entry name" value="PLASMINOGEN-RELATED"/>
    <property type="match status" value="1"/>
</dbReference>
<dbReference type="InterPro" id="IPR035976">
    <property type="entry name" value="Sushi/SCR/CCP_sf"/>
</dbReference>
<evidence type="ECO:0000259" key="7">
    <source>
        <dbReference type="PROSITE" id="PS50070"/>
    </source>
</evidence>
<dbReference type="PRINTS" id="PR00018">
    <property type="entry name" value="KRINGLE"/>
</dbReference>
<dbReference type="AlphaFoldDB" id="A0ABD0JFS0"/>
<dbReference type="PROSITE" id="PS50070">
    <property type="entry name" value="KRINGLE_2"/>
    <property type="match status" value="2"/>
</dbReference>
<dbReference type="InterPro" id="IPR018056">
    <property type="entry name" value="Kringle_CS"/>
</dbReference>
<dbReference type="Gene3D" id="2.10.70.10">
    <property type="entry name" value="Complement Module, domain 1"/>
    <property type="match status" value="2"/>
</dbReference>
<dbReference type="InterPro" id="IPR000436">
    <property type="entry name" value="Sushi_SCR_CCP_dom"/>
</dbReference>
<reference evidence="9 10" key="1">
    <citation type="journal article" date="2023" name="Sci. Data">
        <title>Genome assembly of the Korean intertidal mud-creeper Batillaria attramentaria.</title>
        <authorList>
            <person name="Patra A.K."/>
            <person name="Ho P.T."/>
            <person name="Jun S."/>
            <person name="Lee S.J."/>
            <person name="Kim Y."/>
            <person name="Won Y.J."/>
        </authorList>
    </citation>
    <scope>NUCLEOTIDE SEQUENCE [LARGE SCALE GENOMIC DNA]</scope>
    <source>
        <strain evidence="9">Wonlab-2016</strain>
    </source>
</reference>
<dbReference type="SMART" id="SM00130">
    <property type="entry name" value="KR"/>
    <property type="match status" value="2"/>
</dbReference>
<dbReference type="Proteomes" id="UP001519460">
    <property type="component" value="Unassembled WGS sequence"/>
</dbReference>
<feature type="region of interest" description="Disordered" evidence="5">
    <location>
        <begin position="579"/>
        <end position="603"/>
    </location>
</feature>
<dbReference type="PROSITE" id="PS00021">
    <property type="entry name" value="KRINGLE_1"/>
    <property type="match status" value="1"/>
</dbReference>
<keyword evidence="1 3" id="KW-0420">Kringle</keyword>
<feature type="compositionally biased region" description="Polar residues" evidence="5">
    <location>
        <begin position="588"/>
        <end position="603"/>
    </location>
</feature>
<evidence type="ECO:0000256" key="6">
    <source>
        <dbReference type="SAM" id="Phobius"/>
    </source>
</evidence>
<evidence type="ECO:0000256" key="3">
    <source>
        <dbReference type="PROSITE-ProRule" id="PRU00121"/>
    </source>
</evidence>
<dbReference type="Gene3D" id="2.40.20.10">
    <property type="entry name" value="Plasminogen Kringle 4"/>
    <property type="match status" value="2"/>
</dbReference>
<evidence type="ECO:0000256" key="4">
    <source>
        <dbReference type="PROSITE-ProRule" id="PRU00302"/>
    </source>
</evidence>